<keyword evidence="5" id="KW-0175">Coiled coil</keyword>
<dbReference type="EMBL" id="AB012241">
    <property type="protein sequence ID" value="BAB09034.1"/>
    <property type="molecule type" value="Genomic_DNA"/>
</dbReference>
<dbReference type="ExpressionAtlas" id="Q9FKD8">
    <property type="expression patterns" value="baseline"/>
</dbReference>
<dbReference type="PROSITE" id="PS51999">
    <property type="entry name" value="ZF_GRF"/>
    <property type="match status" value="1"/>
</dbReference>
<proteinExistence type="predicted"/>
<accession>Q9FKD8</accession>
<feature type="coiled-coil region" evidence="5">
    <location>
        <begin position="70"/>
        <end position="97"/>
    </location>
</feature>
<keyword evidence="3" id="KW-0862">Zinc</keyword>
<dbReference type="PANTHER" id="PTHR33248">
    <property type="entry name" value="ZINC ION-BINDING PROTEIN"/>
    <property type="match status" value="1"/>
</dbReference>
<organism evidence="7">
    <name type="scientific">Arabidopsis thaliana</name>
    <name type="common">Mouse-ear cress</name>
    <dbReference type="NCBI Taxonomy" id="3702"/>
    <lineage>
        <taxon>Eukaryota</taxon>
        <taxon>Viridiplantae</taxon>
        <taxon>Streptophyta</taxon>
        <taxon>Embryophyta</taxon>
        <taxon>Tracheophyta</taxon>
        <taxon>Spermatophyta</taxon>
        <taxon>Magnoliopsida</taxon>
        <taxon>eudicotyledons</taxon>
        <taxon>Gunneridae</taxon>
        <taxon>Pentapetalae</taxon>
        <taxon>rosids</taxon>
        <taxon>malvids</taxon>
        <taxon>Brassicales</taxon>
        <taxon>Brassicaceae</taxon>
        <taxon>Camelineae</taxon>
        <taxon>Arabidopsis</taxon>
    </lineage>
</organism>
<evidence type="ECO:0000256" key="2">
    <source>
        <dbReference type="ARBA" id="ARBA00022771"/>
    </source>
</evidence>
<dbReference type="AlphaFoldDB" id="Q9FKD8"/>
<evidence type="ECO:0000313" key="7">
    <source>
        <dbReference type="EMBL" id="BAB09034.1"/>
    </source>
</evidence>
<sequence>MSNSSGATSGASNVGQRRRFVGVPKMCWCGATISALMSKSASNPYRRYYRCAYAATHKLVDDNHTFKWVDEALLDEIERLTRRTAALEETMSQITTENMEHQKMVFEKMQMKLEREIVESVEEELLESKSSMKKMSIAVIVGCMIMLGLSKVIG</sequence>
<reference key="2">
    <citation type="journal article" date="2000" name="Nature">
        <title>Sequence and analysis of chromosome 5 of the plant Arabidopsis thaliana.</title>
        <authorList>
            <consortium name="Kazusa DNA Research Institute"/>
            <consortium name="Cold Spring Harbor and Washington University in St Louis Sequencing Consortium"/>
            <consortium name="European Union Arabidopsis Genome Sequencing Consortium"/>
            <person name="Tabata S."/>
            <person name="Kaneko T."/>
            <person name="Nakamura Y."/>
            <person name="Kotani H."/>
            <person name="Kato T."/>
            <person name="Asamizu E."/>
            <person name="Miyajima N."/>
            <person name="Sasamoto S."/>
            <person name="Kimura T."/>
            <person name="Hosouchi T."/>
            <person name="Kawashima K."/>
            <person name="Kohara M."/>
            <person name="Matsumoto M."/>
            <person name="Matsuno A."/>
            <person name="Muraki A."/>
            <person name="Nakayama S."/>
            <person name="Nakazaki N."/>
            <person name="Naruo K."/>
            <person name="Okumura S."/>
            <person name="Shinpo S."/>
            <person name="Takeuchi C."/>
            <person name="Wada T."/>
            <person name="Watanabe A."/>
            <person name="Yamada M."/>
            <person name="Yasuda M."/>
            <person name="Sato S."/>
            <person name="de la Bastide M."/>
            <person name="Huang E."/>
            <person name="Spiegel L."/>
            <person name="Gnoj L."/>
            <person name="O'Shaughnessy A."/>
            <person name="Preston R."/>
            <person name="Habermann K."/>
            <person name="Murray J."/>
            <person name="Johnson D."/>
            <person name="Rohlfing T."/>
            <person name="Nelson J."/>
            <person name="Stoneking T."/>
            <person name="Pepin K."/>
            <person name="Spieth J."/>
            <person name="Sekhon M."/>
            <person name="Armstrong J."/>
            <person name="Becker M."/>
            <person name="Belter E."/>
            <person name="Cordum H."/>
            <person name="Cordes M."/>
            <person name="Courtney L."/>
            <person name="Courtney W."/>
            <person name="Dante M."/>
            <person name="Du H."/>
            <person name="Edwards J."/>
            <person name="Fryman J."/>
            <person name="Haakensen B."/>
            <person name="Lamar E."/>
            <person name="Latreille P."/>
            <person name="Leonard S."/>
            <person name="Meyer R."/>
            <person name="Mulvaney E."/>
            <person name="Ozersky P."/>
            <person name="Riley A."/>
            <person name="Strowmatt C."/>
            <person name="Wagner-McPherson C."/>
            <person name="Wollam A."/>
            <person name="Yoakum M."/>
            <person name="Bell M."/>
            <person name="Dedhia N."/>
            <person name="Parnell L."/>
            <person name="Shah R."/>
            <person name="Rodriguez M."/>
            <person name="See L.H."/>
            <person name="Vil D."/>
            <person name="Baker J."/>
            <person name="Kirchoff K."/>
            <person name="Toth K."/>
            <person name="King L."/>
            <person name="Bahret A."/>
            <person name="Miller B."/>
            <person name="Marra M."/>
            <person name="Martienssen R."/>
            <person name="McCombie W.R."/>
            <person name="Wilson R.K."/>
            <person name="Murphy G."/>
            <person name="Bancroft I."/>
            <person name="Volckaert G."/>
            <person name="Wambutt R."/>
            <person name="Dusterhoft A."/>
            <person name="Stiekema W."/>
            <person name="Pohl T."/>
            <person name="Entian K.D."/>
            <person name="Terryn N."/>
            <person name="Hartley N."/>
            <person name="Bent E."/>
            <person name="Johnson S."/>
            <person name="Langham S.A."/>
            <person name="McCullagh B."/>
            <person name="Robben J."/>
            <person name="Grymonprez B."/>
            <person name="Zimmermann W."/>
            <person name="Ramsperger U."/>
            <person name="Wedler H."/>
            <person name="Balke K."/>
            <person name="Wedler E."/>
            <person name="Peters S."/>
            <person name="van Staveren M."/>
            <person name="Dirkse W."/>
            <person name="Mooijman P."/>
            <person name="Lankhorst R.K."/>
            <person name="Weitzenegger T."/>
            <person name="Bothe G."/>
            <person name="Rose M."/>
            <person name="Hauf J."/>
            <person name="Berneiser S."/>
            <person name="Hempel S."/>
            <person name="Feldpausch M."/>
            <person name="Lamberth S."/>
            <person name="Villarroel R."/>
            <person name="Gielen J."/>
            <person name="Ardiles W."/>
            <person name="Bents O."/>
            <person name="Lemcke K."/>
            <person name="Kolesov G."/>
            <person name="Mayer K."/>
            <person name="Rudd S."/>
            <person name="Schoof H."/>
            <person name="Schueller C."/>
            <person name="Zaccaria P."/>
            <person name="Mewes H.W."/>
            <person name="Bevan M."/>
            <person name="Fransz P."/>
        </authorList>
    </citation>
    <scope>NUCLEOTIDE SEQUENCE [LARGE SCALE GENOMIC DNA]</scope>
    <source>
        <strain>cv. Columbia</strain>
    </source>
</reference>
<evidence type="ECO:0000259" key="6">
    <source>
        <dbReference type="PROSITE" id="PS51999"/>
    </source>
</evidence>
<keyword evidence="1" id="KW-0479">Metal-binding</keyword>
<evidence type="ECO:0000256" key="5">
    <source>
        <dbReference type="SAM" id="Coils"/>
    </source>
</evidence>
<keyword evidence="2 4" id="KW-0863">Zinc-finger</keyword>
<evidence type="ECO:0000256" key="4">
    <source>
        <dbReference type="PROSITE-ProRule" id="PRU01343"/>
    </source>
</evidence>
<name>Q9FKD8_ARATH</name>
<protein>
    <recommendedName>
        <fullName evidence="6">GRF-type domain-containing protein</fullName>
    </recommendedName>
</protein>
<dbReference type="InterPro" id="IPR010666">
    <property type="entry name" value="Znf_GRF"/>
</dbReference>
<evidence type="ECO:0000256" key="3">
    <source>
        <dbReference type="ARBA" id="ARBA00022833"/>
    </source>
</evidence>
<reference evidence="7" key="1">
    <citation type="journal article" date="1998" name="DNA Res.">
        <title>Structural analysis of Arabidopsis thaliana chromosome 5. VI. Sequence features of the regions of 1,367,185 bp covered by 19 physically assigned P1 and TAC clones.</title>
        <authorList>
            <person name="Kotani H."/>
            <person name="Nakamura Y."/>
            <person name="Sato S."/>
            <person name="Asamizu E."/>
            <person name="Kaneko T."/>
            <person name="Miyajima N."/>
            <person name="Tabata S."/>
        </authorList>
    </citation>
    <scope>NUCLEOTIDE SEQUENCE [LARGE SCALE GENOMIC DNA]</scope>
</reference>
<dbReference type="GO" id="GO:0008270">
    <property type="term" value="F:zinc ion binding"/>
    <property type="evidence" value="ECO:0007669"/>
    <property type="project" value="UniProtKB-KW"/>
</dbReference>
<feature type="domain" description="GRF-type" evidence="6">
    <location>
        <begin position="27"/>
        <end position="72"/>
    </location>
</feature>
<evidence type="ECO:0000256" key="1">
    <source>
        <dbReference type="ARBA" id="ARBA00022723"/>
    </source>
</evidence>